<keyword evidence="3" id="KW-0418">Kinase</keyword>
<evidence type="ECO:0000256" key="6">
    <source>
        <dbReference type="PROSITE-ProRule" id="PRU10141"/>
    </source>
</evidence>
<organism evidence="9 10">
    <name type="scientific">Branchiostoma floridae</name>
    <name type="common">Florida lancelet</name>
    <name type="synonym">Amphioxus</name>
    <dbReference type="NCBI Taxonomy" id="7739"/>
    <lineage>
        <taxon>Eukaryota</taxon>
        <taxon>Metazoa</taxon>
        <taxon>Chordata</taxon>
        <taxon>Cephalochordata</taxon>
        <taxon>Leptocardii</taxon>
        <taxon>Amphioxiformes</taxon>
        <taxon>Branchiostomatidae</taxon>
        <taxon>Branchiostoma</taxon>
    </lineage>
</organism>
<dbReference type="InterPro" id="IPR011009">
    <property type="entry name" value="Kinase-like_dom_sf"/>
</dbReference>
<evidence type="ECO:0000256" key="1">
    <source>
        <dbReference type="ARBA" id="ARBA00022679"/>
    </source>
</evidence>
<dbReference type="RefSeq" id="XP_035666861.1">
    <property type="nucleotide sequence ID" value="XM_035810968.1"/>
</dbReference>
<dbReference type="PROSITE" id="PS00107">
    <property type="entry name" value="PROTEIN_KINASE_ATP"/>
    <property type="match status" value="1"/>
</dbReference>
<protein>
    <submittedName>
        <fullName evidence="10">Serine/threonine-protein kinase PDIK1L-like</fullName>
    </submittedName>
</protein>
<reference evidence="9" key="1">
    <citation type="journal article" date="2020" name="Nat. Ecol. Evol.">
        <title>Deeply conserved synteny resolves early events in vertebrate evolution.</title>
        <authorList>
            <person name="Simakov O."/>
            <person name="Marletaz F."/>
            <person name="Yue J.X."/>
            <person name="O'Connell B."/>
            <person name="Jenkins J."/>
            <person name="Brandt A."/>
            <person name="Calef R."/>
            <person name="Tung C.H."/>
            <person name="Huang T.K."/>
            <person name="Schmutz J."/>
            <person name="Satoh N."/>
            <person name="Yu J.K."/>
            <person name="Putnam N.H."/>
            <person name="Green R.E."/>
            <person name="Rokhsar D.S."/>
        </authorList>
    </citation>
    <scope>NUCLEOTIDE SEQUENCE [LARGE SCALE GENOMIC DNA]</scope>
    <source>
        <strain evidence="9">S238N-H82</strain>
    </source>
</reference>
<dbReference type="InterPro" id="IPR050339">
    <property type="entry name" value="CC_SR_Kinase"/>
</dbReference>
<feature type="binding site" evidence="6">
    <location>
        <position position="38"/>
    </location>
    <ligand>
        <name>ATP</name>
        <dbReference type="ChEBI" id="CHEBI:30616"/>
    </ligand>
</feature>
<evidence type="ECO:0000256" key="2">
    <source>
        <dbReference type="ARBA" id="ARBA00022741"/>
    </source>
</evidence>
<keyword evidence="2 6" id="KW-0547">Nucleotide-binding</keyword>
<dbReference type="PROSITE" id="PS50011">
    <property type="entry name" value="PROTEIN_KINASE_DOM"/>
    <property type="match status" value="1"/>
</dbReference>
<dbReference type="GeneID" id="118409711"/>
<dbReference type="Gene3D" id="1.10.510.10">
    <property type="entry name" value="Transferase(Phosphotransferase) domain 1"/>
    <property type="match status" value="1"/>
</dbReference>
<dbReference type="PANTHER" id="PTHR11042">
    <property type="entry name" value="EUKARYOTIC TRANSLATION INITIATION FACTOR 2-ALPHA KINASE EIF2-ALPHA KINASE -RELATED"/>
    <property type="match status" value="1"/>
</dbReference>
<dbReference type="Proteomes" id="UP000001554">
    <property type="component" value="Chromosome 2"/>
</dbReference>
<dbReference type="PANTHER" id="PTHR11042:SF190">
    <property type="entry name" value="MITOSIS INHIBITOR PROTEIN KINASE MIK1"/>
    <property type="match status" value="1"/>
</dbReference>
<dbReference type="SMART" id="SM00220">
    <property type="entry name" value="S_TKc"/>
    <property type="match status" value="1"/>
</dbReference>
<keyword evidence="4 6" id="KW-0067">ATP-binding</keyword>
<evidence type="ECO:0000256" key="4">
    <source>
        <dbReference type="ARBA" id="ARBA00022840"/>
    </source>
</evidence>
<feature type="compositionally biased region" description="Basic residues" evidence="7">
    <location>
        <begin position="358"/>
        <end position="368"/>
    </location>
</feature>
<dbReference type="GO" id="GO:0004674">
    <property type="term" value="F:protein serine/threonine kinase activity"/>
    <property type="evidence" value="ECO:0000318"/>
    <property type="project" value="GO_Central"/>
</dbReference>
<dbReference type="AlphaFoldDB" id="A0A9J7MGX7"/>
<accession>A0A9J7MGX7</accession>
<feature type="compositionally biased region" description="Basic and acidic residues" evidence="7">
    <location>
        <begin position="385"/>
        <end position="395"/>
    </location>
</feature>
<evidence type="ECO:0000256" key="5">
    <source>
        <dbReference type="ARBA" id="ARBA00037982"/>
    </source>
</evidence>
<proteinExistence type="inferred from homology"/>
<comment type="similarity">
    <text evidence="5">Belongs to the protein kinase superfamily. Ser/Thr protein kinase family. GCN2 subfamily.</text>
</comment>
<dbReference type="OMA" id="FQGRHRW"/>
<evidence type="ECO:0000256" key="3">
    <source>
        <dbReference type="ARBA" id="ARBA00022777"/>
    </source>
</evidence>
<feature type="region of interest" description="Disordered" evidence="7">
    <location>
        <begin position="358"/>
        <end position="442"/>
    </location>
</feature>
<dbReference type="GO" id="GO:0005634">
    <property type="term" value="C:nucleus"/>
    <property type="evidence" value="ECO:0000318"/>
    <property type="project" value="GO_Central"/>
</dbReference>
<feature type="domain" description="Protein kinase" evidence="8">
    <location>
        <begin position="9"/>
        <end position="291"/>
    </location>
</feature>
<dbReference type="InterPro" id="IPR008271">
    <property type="entry name" value="Ser/Thr_kinase_AS"/>
</dbReference>
<dbReference type="OrthoDB" id="6088008at2759"/>
<dbReference type="SUPFAM" id="SSF56112">
    <property type="entry name" value="Protein kinase-like (PK-like)"/>
    <property type="match status" value="1"/>
</dbReference>
<keyword evidence="9" id="KW-1185">Reference proteome</keyword>
<dbReference type="GO" id="GO:0005524">
    <property type="term" value="F:ATP binding"/>
    <property type="evidence" value="ECO:0007669"/>
    <property type="project" value="UniProtKB-UniRule"/>
</dbReference>
<dbReference type="KEGG" id="bfo:118409711"/>
<name>A0A9J7MGX7_BRAFL</name>
<dbReference type="InterPro" id="IPR000719">
    <property type="entry name" value="Prot_kinase_dom"/>
</dbReference>
<dbReference type="InterPro" id="IPR017441">
    <property type="entry name" value="Protein_kinase_ATP_BS"/>
</dbReference>
<evidence type="ECO:0000313" key="9">
    <source>
        <dbReference type="Proteomes" id="UP000001554"/>
    </source>
</evidence>
<dbReference type="Pfam" id="PF00069">
    <property type="entry name" value="Pkinase"/>
    <property type="match status" value="1"/>
</dbReference>
<keyword evidence="1" id="KW-0808">Transferase</keyword>
<reference evidence="10" key="2">
    <citation type="submission" date="2025-08" db="UniProtKB">
        <authorList>
            <consortium name="RefSeq"/>
        </authorList>
    </citation>
    <scope>IDENTIFICATION</scope>
    <source>
        <strain evidence="10">S238N-H82</strain>
        <tissue evidence="10">Testes</tissue>
    </source>
</reference>
<evidence type="ECO:0000259" key="8">
    <source>
        <dbReference type="PROSITE" id="PS50011"/>
    </source>
</evidence>
<dbReference type="PROSITE" id="PS00108">
    <property type="entry name" value="PROTEIN_KINASE_ST"/>
    <property type="match status" value="1"/>
</dbReference>
<gene>
    <name evidence="10" type="primary">LOC118409711</name>
</gene>
<evidence type="ECO:0000256" key="7">
    <source>
        <dbReference type="SAM" id="MobiDB-lite"/>
    </source>
</evidence>
<sequence length="506" mass="57035">MAEPTVGDYIVLGKLGSGAFGTVFQGRHRWQGSSVALKRLNFQNSEQIETARRELQPLLALKSTPHFNVVMFWESFVYQGSLWLVLEYCDLGTLNDFILATPHSAELNLRLMTNITAAVTFLHDREVVHRDLKPENILLSGTEENPVAKVGDFGLAKVCGDAFPNIYTDYYMSDACGTYVFVAPEVMEGHYTKKCDIFSMGVIFAAMVTRSTRKDEEGSDMLVVFVTKNDIDITIGEALQRHPDREEEISQCLAEAMLENSDNGALVDVCLRLIRRDYHARPPASEVHEELKQLQRGAGSQDHFGRRRDPPFLRALQAQPSPQSNSYPANPPFQRAERLQIQIHRGRHGRNPIFRRAIRGQRRGRQARGRGAGPVLRNRSPLLRVRGDTTQERPEATNGENRGAGPVLRNRSPLFRGDTSQERPEATTGQYRGALGPRRTPRRGRVRLRGAPLRGRRRPRLRRPAGRIRQISRNFPGGMQGLYRAMRRRDENSAARVIGQILGSNA</sequence>
<evidence type="ECO:0000313" key="10">
    <source>
        <dbReference type="RefSeq" id="XP_035666861.1"/>
    </source>
</evidence>